<dbReference type="AlphaFoldDB" id="A0A2P5FV42"/>
<dbReference type="PANTHER" id="PTHR32077">
    <property type="entry name" value="FASCICLIN-LIKE ARABINOGALACTAN PROTEIN"/>
    <property type="match status" value="1"/>
</dbReference>
<dbReference type="Pfam" id="PF02469">
    <property type="entry name" value="Fasciclin"/>
    <property type="match status" value="1"/>
</dbReference>
<keyword evidence="15" id="KW-1185">Reference proteome</keyword>
<evidence type="ECO:0000256" key="5">
    <source>
        <dbReference type="ARBA" id="ARBA00022729"/>
    </source>
</evidence>
<feature type="region of interest" description="Disordered" evidence="10">
    <location>
        <begin position="193"/>
        <end position="230"/>
    </location>
</feature>
<accession>A0A2P5FV42</accession>
<reference evidence="15" key="1">
    <citation type="submission" date="2016-06" db="EMBL/GenBank/DDBJ databases">
        <title>Parallel loss of symbiosis genes in relatives of nitrogen-fixing non-legume Parasponia.</title>
        <authorList>
            <person name="Van Velzen R."/>
            <person name="Holmer R."/>
            <person name="Bu F."/>
            <person name="Rutten L."/>
            <person name="Van Zeijl A."/>
            <person name="Liu W."/>
            <person name="Santuari L."/>
            <person name="Cao Q."/>
            <person name="Sharma T."/>
            <person name="Shen D."/>
            <person name="Roswanjaya Y."/>
            <person name="Wardhani T."/>
            <person name="Kalhor M.S."/>
            <person name="Jansen J."/>
            <person name="Van den Hoogen J."/>
            <person name="Gungor B."/>
            <person name="Hartog M."/>
            <person name="Hontelez J."/>
            <person name="Verver J."/>
            <person name="Yang W.-C."/>
            <person name="Schijlen E."/>
            <person name="Repin R."/>
            <person name="Schilthuizen M."/>
            <person name="Schranz E."/>
            <person name="Heidstra R."/>
            <person name="Miyata K."/>
            <person name="Fedorova E."/>
            <person name="Kohlen W."/>
            <person name="Bisseling T."/>
            <person name="Smit S."/>
            <person name="Geurts R."/>
        </authorList>
    </citation>
    <scope>NUCLEOTIDE SEQUENCE [LARGE SCALE GENOMIC DNA]</scope>
    <source>
        <strain evidence="15">cv. RG33-2</strain>
    </source>
</reference>
<gene>
    <name evidence="14" type="ORF">TorRG33x02_024120</name>
</gene>
<evidence type="ECO:0000313" key="15">
    <source>
        <dbReference type="Proteomes" id="UP000237000"/>
    </source>
</evidence>
<evidence type="ECO:0000259" key="13">
    <source>
        <dbReference type="PROSITE" id="PS50213"/>
    </source>
</evidence>
<organism evidence="14 15">
    <name type="scientific">Trema orientale</name>
    <name type="common">Charcoal tree</name>
    <name type="synonym">Celtis orientalis</name>
    <dbReference type="NCBI Taxonomy" id="63057"/>
    <lineage>
        <taxon>Eukaryota</taxon>
        <taxon>Viridiplantae</taxon>
        <taxon>Streptophyta</taxon>
        <taxon>Embryophyta</taxon>
        <taxon>Tracheophyta</taxon>
        <taxon>Spermatophyta</taxon>
        <taxon>Magnoliopsida</taxon>
        <taxon>eudicotyledons</taxon>
        <taxon>Gunneridae</taxon>
        <taxon>Pentapetalae</taxon>
        <taxon>rosids</taxon>
        <taxon>fabids</taxon>
        <taxon>Rosales</taxon>
        <taxon>Cannabaceae</taxon>
        <taxon>Trema</taxon>
    </lineage>
</organism>
<evidence type="ECO:0000256" key="1">
    <source>
        <dbReference type="ARBA" id="ARBA00004609"/>
    </source>
</evidence>
<dbReference type="InterPro" id="IPR045003">
    <property type="entry name" value="FLA_A"/>
</dbReference>
<dbReference type="GO" id="GO:0005886">
    <property type="term" value="C:plasma membrane"/>
    <property type="evidence" value="ECO:0007669"/>
    <property type="project" value="UniProtKB-SubCell"/>
</dbReference>
<sequence>MESITRLALLPLTTLFLLSTPISGQSPAKSPAPGGPADVIAVLQKAGQFTTFIKLLKGTQVSDQINSQLSGSTQGITVFAPTDSAFSGLKTGTLNSLTSEQQLRLVQYHVLPQFYSLSQFQTVSNPLHTQAGNSDNGEYPLNVTTSTGNQVNITTGVVNATVSNSVYTDGQLGVFQVDQVLLPLDIFGTAKAPAPAPVADSKPEKSVDQGSDDAPTQSKRPTDDDDSGALGLVSGPSGVMAGIAFVVAAFLAAF</sequence>
<keyword evidence="6" id="KW-0654">Proteoglycan</keyword>
<dbReference type="SMART" id="SM00554">
    <property type="entry name" value="FAS1"/>
    <property type="match status" value="1"/>
</dbReference>
<dbReference type="EMBL" id="JXTC01000007">
    <property type="protein sequence ID" value="POO01635.1"/>
    <property type="molecule type" value="Genomic_DNA"/>
</dbReference>
<dbReference type="GO" id="GO:0009834">
    <property type="term" value="P:plant-type secondary cell wall biogenesis"/>
    <property type="evidence" value="ECO:0007669"/>
    <property type="project" value="UniProtKB-ARBA"/>
</dbReference>
<evidence type="ECO:0000256" key="9">
    <source>
        <dbReference type="ARBA" id="ARBA00024686"/>
    </source>
</evidence>
<feature type="domain" description="FAS1" evidence="13">
    <location>
        <begin position="36"/>
        <end position="181"/>
    </location>
</feature>
<feature type="signal peptide" evidence="12">
    <location>
        <begin position="1"/>
        <end position="24"/>
    </location>
</feature>
<comment type="function">
    <text evidence="9">May be a cell surface adhesion protein.</text>
</comment>
<dbReference type="PANTHER" id="PTHR32077:SF65">
    <property type="entry name" value="FASCICLIN-LIKE ARABINOGALACTAN PROTEIN 11"/>
    <property type="match status" value="1"/>
</dbReference>
<keyword evidence="5 12" id="KW-0732">Signal</keyword>
<dbReference type="SUPFAM" id="SSF82153">
    <property type="entry name" value="FAS1 domain"/>
    <property type="match status" value="1"/>
</dbReference>
<dbReference type="FunCoup" id="A0A2P5FV42">
    <property type="interactions" value="20"/>
</dbReference>
<dbReference type="FunFam" id="2.30.180.10:FF:000006">
    <property type="entry name" value="Fasciclin-like arabinogalactan protein 11"/>
    <property type="match status" value="1"/>
</dbReference>
<evidence type="ECO:0000256" key="7">
    <source>
        <dbReference type="ARBA" id="ARBA00023136"/>
    </source>
</evidence>
<evidence type="ECO:0000313" key="14">
    <source>
        <dbReference type="EMBL" id="POO01635.1"/>
    </source>
</evidence>
<keyword evidence="3" id="KW-1003">Cell membrane</keyword>
<evidence type="ECO:0000256" key="3">
    <source>
        <dbReference type="ARBA" id="ARBA00022475"/>
    </source>
</evidence>
<protein>
    <submittedName>
        <fullName evidence="14">FAS1 domain containing protein</fullName>
    </submittedName>
</protein>
<evidence type="ECO:0000256" key="6">
    <source>
        <dbReference type="ARBA" id="ARBA00022974"/>
    </source>
</evidence>
<comment type="subcellular location">
    <subcellularLocation>
        <location evidence="1">Cell membrane</location>
        <topology evidence="1">Lipid-anchor</topology>
        <topology evidence="1">GPI-anchor</topology>
    </subcellularLocation>
</comment>
<feature type="chain" id="PRO_5015103563" evidence="12">
    <location>
        <begin position="25"/>
        <end position="254"/>
    </location>
</feature>
<dbReference type="InterPro" id="IPR000782">
    <property type="entry name" value="FAS1_domain"/>
</dbReference>
<evidence type="ECO:0000256" key="10">
    <source>
        <dbReference type="SAM" id="MobiDB-lite"/>
    </source>
</evidence>
<dbReference type="PROSITE" id="PS50213">
    <property type="entry name" value="FAS1"/>
    <property type="match status" value="1"/>
</dbReference>
<evidence type="ECO:0000256" key="8">
    <source>
        <dbReference type="ARBA" id="ARBA00023180"/>
    </source>
</evidence>
<dbReference type="STRING" id="63057.A0A2P5FV42"/>
<keyword evidence="11" id="KW-1133">Transmembrane helix</keyword>
<dbReference type="OrthoDB" id="286301at2759"/>
<keyword evidence="4" id="KW-0449">Lipoprotein</keyword>
<dbReference type="GO" id="GO:0098552">
    <property type="term" value="C:side of membrane"/>
    <property type="evidence" value="ECO:0007669"/>
    <property type="project" value="UniProtKB-KW"/>
</dbReference>
<dbReference type="Proteomes" id="UP000237000">
    <property type="component" value="Unassembled WGS sequence"/>
</dbReference>
<evidence type="ECO:0000256" key="4">
    <source>
        <dbReference type="ARBA" id="ARBA00022622"/>
    </source>
</evidence>
<keyword evidence="4" id="KW-0336">GPI-anchor</keyword>
<proteinExistence type="inferred from homology"/>
<dbReference type="InParanoid" id="A0A2P5FV42"/>
<comment type="similarity">
    <text evidence="2">Belongs to the fasciclin-like AGP family.</text>
</comment>
<keyword evidence="8" id="KW-0325">Glycoprotein</keyword>
<evidence type="ECO:0000256" key="12">
    <source>
        <dbReference type="SAM" id="SignalP"/>
    </source>
</evidence>
<evidence type="ECO:0000256" key="11">
    <source>
        <dbReference type="SAM" id="Phobius"/>
    </source>
</evidence>
<keyword evidence="11" id="KW-0812">Transmembrane</keyword>
<evidence type="ECO:0000256" key="2">
    <source>
        <dbReference type="ARBA" id="ARBA00007843"/>
    </source>
</evidence>
<feature type="transmembrane region" description="Helical" evidence="11">
    <location>
        <begin position="229"/>
        <end position="253"/>
    </location>
</feature>
<comment type="caution">
    <text evidence="14">The sequence shown here is derived from an EMBL/GenBank/DDBJ whole genome shotgun (WGS) entry which is preliminary data.</text>
</comment>
<name>A0A2P5FV42_TREOI</name>
<keyword evidence="7 11" id="KW-0472">Membrane</keyword>
<dbReference type="Gene3D" id="2.30.180.10">
    <property type="entry name" value="FAS1 domain"/>
    <property type="match status" value="1"/>
</dbReference>
<dbReference type="InterPro" id="IPR036378">
    <property type="entry name" value="FAS1_dom_sf"/>
</dbReference>